<evidence type="ECO:0000313" key="3">
    <source>
        <dbReference type="Proteomes" id="UP000078543"/>
    </source>
</evidence>
<protein>
    <submittedName>
        <fullName evidence="2">Uncharacterized protein</fullName>
    </submittedName>
</protein>
<organism evidence="2 3">
    <name type="scientific">Magnetospirillum moscoviense</name>
    <dbReference type="NCBI Taxonomy" id="1437059"/>
    <lineage>
        <taxon>Bacteria</taxon>
        <taxon>Pseudomonadati</taxon>
        <taxon>Pseudomonadota</taxon>
        <taxon>Alphaproteobacteria</taxon>
        <taxon>Rhodospirillales</taxon>
        <taxon>Rhodospirillaceae</taxon>
        <taxon>Magnetospirillum</taxon>
    </lineage>
</organism>
<proteinExistence type="predicted"/>
<dbReference type="AlphaFoldDB" id="A0A178MYY5"/>
<dbReference type="RefSeq" id="WP_068496771.1">
    <property type="nucleotide sequence ID" value="NZ_LWQU01000022.1"/>
</dbReference>
<keyword evidence="3" id="KW-1185">Reference proteome</keyword>
<name>A0A178MYY5_9PROT</name>
<gene>
    <name evidence="2" type="ORF">A6A05_06100</name>
</gene>
<dbReference type="OrthoDB" id="9978491at2"/>
<keyword evidence="1" id="KW-1133">Transmembrane helix</keyword>
<evidence type="ECO:0000256" key="1">
    <source>
        <dbReference type="SAM" id="Phobius"/>
    </source>
</evidence>
<dbReference type="EMBL" id="LWQU01000022">
    <property type="protein sequence ID" value="OAN65522.1"/>
    <property type="molecule type" value="Genomic_DNA"/>
</dbReference>
<feature type="transmembrane region" description="Helical" evidence="1">
    <location>
        <begin position="7"/>
        <end position="30"/>
    </location>
</feature>
<dbReference type="Proteomes" id="UP000078543">
    <property type="component" value="Unassembled WGS sequence"/>
</dbReference>
<dbReference type="STRING" id="1437059.A6A05_06100"/>
<sequence>MSAKTWLFIASVVTVVCGVAGFAVLGIIAKVPAGEYWMVVLGGLVVGGAWLALITVLHRQSLRE</sequence>
<feature type="transmembrane region" description="Helical" evidence="1">
    <location>
        <begin position="36"/>
        <end position="57"/>
    </location>
</feature>
<reference evidence="2 3" key="1">
    <citation type="submission" date="2016-04" db="EMBL/GenBank/DDBJ databases">
        <title>Draft genome sequence of freshwater magnetotactic bacteria Magnetospirillum marisnigri SP-1 and Magnetospirillum moscoviense BB-1.</title>
        <authorList>
            <person name="Koziaeva V."/>
            <person name="Dziuba M.V."/>
            <person name="Ivanov T.M."/>
            <person name="Kuznetsov B."/>
            <person name="Grouzdev D.S."/>
        </authorList>
    </citation>
    <scope>NUCLEOTIDE SEQUENCE [LARGE SCALE GENOMIC DNA]</scope>
    <source>
        <strain evidence="2 3">BB-1</strain>
    </source>
</reference>
<comment type="caution">
    <text evidence="2">The sequence shown here is derived from an EMBL/GenBank/DDBJ whole genome shotgun (WGS) entry which is preliminary data.</text>
</comment>
<keyword evidence="1" id="KW-0472">Membrane</keyword>
<keyword evidence="1" id="KW-0812">Transmembrane</keyword>
<evidence type="ECO:0000313" key="2">
    <source>
        <dbReference type="EMBL" id="OAN65522.1"/>
    </source>
</evidence>
<accession>A0A178MYY5</accession>